<organism evidence="1 2">
    <name type="scientific">Orbilia oligospora</name>
    <name type="common">Nematode-trapping fungus</name>
    <name type="synonym">Arthrobotrys oligospora</name>
    <dbReference type="NCBI Taxonomy" id="2813651"/>
    <lineage>
        <taxon>Eukaryota</taxon>
        <taxon>Fungi</taxon>
        <taxon>Dikarya</taxon>
        <taxon>Ascomycota</taxon>
        <taxon>Pezizomycotina</taxon>
        <taxon>Orbiliomycetes</taxon>
        <taxon>Orbiliales</taxon>
        <taxon>Orbiliaceae</taxon>
        <taxon>Orbilia</taxon>
    </lineage>
</organism>
<protein>
    <submittedName>
        <fullName evidence="1">Uncharacterized protein</fullName>
    </submittedName>
</protein>
<reference evidence="1 2" key="1">
    <citation type="submission" date="2019-06" db="EMBL/GenBank/DDBJ databases">
        <authorList>
            <person name="Palmer J.M."/>
        </authorList>
    </citation>
    <scope>NUCLEOTIDE SEQUENCE [LARGE SCALE GENOMIC DNA]</scope>
    <source>
        <strain evidence="1 2">TWF106</strain>
    </source>
</reference>
<dbReference type="Proteomes" id="UP000472727">
    <property type="component" value="Unassembled WGS sequence"/>
</dbReference>
<comment type="caution">
    <text evidence="1">The sequence shown here is derived from an EMBL/GenBank/DDBJ whole genome shotgun (WGS) entry which is preliminary data.</text>
</comment>
<gene>
    <name evidence="1" type="ORF">TWF106_010693</name>
</gene>
<sequence length="152" mass="17445">MATDQKIIIDELKNVTISENTMINKETPITETKLLALKPGLDGSWDSPGIFCFQIITEEEEPTKPIEIAKTMTRIPGHLFEKMLEKVDTMNKKRRGSLIWKIGNLWTWSKKSHGSGTDEPVEHLQEIVAHLVLFEKDQDEFEGDLEDEAFYI</sequence>
<evidence type="ECO:0000313" key="2">
    <source>
        <dbReference type="Proteomes" id="UP000472727"/>
    </source>
</evidence>
<accession>A0A7C8QFL9</accession>
<proteinExistence type="predicted"/>
<evidence type="ECO:0000313" key="1">
    <source>
        <dbReference type="EMBL" id="KAF3210397.1"/>
    </source>
</evidence>
<name>A0A7C8QFL9_ORBOL</name>
<dbReference type="EMBL" id="WIWS01000080">
    <property type="protein sequence ID" value="KAF3210397.1"/>
    <property type="molecule type" value="Genomic_DNA"/>
</dbReference>
<dbReference type="AlphaFoldDB" id="A0A7C8QFL9"/>